<keyword evidence="5" id="KW-0804">Transcription</keyword>
<feature type="region of interest" description="Disordered" evidence="6">
    <location>
        <begin position="246"/>
        <end position="281"/>
    </location>
</feature>
<dbReference type="GO" id="GO:0016987">
    <property type="term" value="F:sigma factor activity"/>
    <property type="evidence" value="ECO:0007669"/>
    <property type="project" value="UniProtKB-KW"/>
</dbReference>
<dbReference type="GO" id="GO:0006352">
    <property type="term" value="P:DNA-templated transcription initiation"/>
    <property type="evidence" value="ECO:0007669"/>
    <property type="project" value="InterPro"/>
</dbReference>
<evidence type="ECO:0000256" key="4">
    <source>
        <dbReference type="ARBA" id="ARBA00023125"/>
    </source>
</evidence>
<dbReference type="SUPFAM" id="SSF88659">
    <property type="entry name" value="Sigma3 and sigma4 domains of RNA polymerase sigma factors"/>
    <property type="match status" value="2"/>
</dbReference>
<dbReference type="Gene3D" id="1.20.140.160">
    <property type="match status" value="1"/>
</dbReference>
<dbReference type="PANTHER" id="PTHR30603">
    <property type="entry name" value="RNA POLYMERASE SIGMA FACTOR RPO"/>
    <property type="match status" value="1"/>
</dbReference>
<dbReference type="InterPro" id="IPR000943">
    <property type="entry name" value="RNA_pol_sigma70"/>
</dbReference>
<evidence type="ECO:0000256" key="6">
    <source>
        <dbReference type="SAM" id="MobiDB-lite"/>
    </source>
</evidence>
<evidence type="ECO:0000256" key="3">
    <source>
        <dbReference type="ARBA" id="ARBA00023082"/>
    </source>
</evidence>
<proteinExistence type="inferred from homology"/>
<keyword evidence="3" id="KW-0731">Sigma factor</keyword>
<dbReference type="PRINTS" id="PR00046">
    <property type="entry name" value="SIGMA70FCT"/>
</dbReference>
<evidence type="ECO:0000256" key="5">
    <source>
        <dbReference type="ARBA" id="ARBA00023163"/>
    </source>
</evidence>
<dbReference type="InterPro" id="IPR013325">
    <property type="entry name" value="RNA_pol_sigma_r2"/>
</dbReference>
<dbReference type="Gene3D" id="1.20.120.1810">
    <property type="match status" value="1"/>
</dbReference>
<dbReference type="NCBIfam" id="TIGR02937">
    <property type="entry name" value="sigma70-ECF"/>
    <property type="match status" value="1"/>
</dbReference>
<dbReference type="EMBL" id="BSYO01000010">
    <property type="protein sequence ID" value="GMH10792.1"/>
    <property type="molecule type" value="Genomic_DNA"/>
</dbReference>
<sequence>MSNAIKIVANLERIKATLEKASGHTISLSSWAEAAGIDEKLLRHRLHFGWHCRDELLRSARSLVLYLARNYRGLGVASEDLLQAGNIGVLQGAERFDHTRGYKFSTYVQYWIKKAMSALVSRHAKGIKIPLSLSTAINRIQKARQDLHKNHGKYLDDIEIAKLTGLSLDKIQSARNIIRVVGSTDRTIGDWSCIKFLECMPDKSVENSERIFMRKQMKDDISKLLESLDPKERQVLVLSCEKRIGSFGSHPNKVPSSPVSGVAFRREEDAGEVGRNNPASP</sequence>
<evidence type="ECO:0000313" key="8">
    <source>
        <dbReference type="EMBL" id="GMH10792.1"/>
    </source>
</evidence>
<protein>
    <recommendedName>
        <fullName evidence="7">RNA polymerase sigma-70 region 2 domain-containing protein</fullName>
    </recommendedName>
</protein>
<gene>
    <name evidence="8" type="ORF">Nepgr_012633</name>
</gene>
<accession>A0AAD3SGF7</accession>
<evidence type="ECO:0000259" key="7">
    <source>
        <dbReference type="Pfam" id="PF04542"/>
    </source>
</evidence>
<feature type="domain" description="RNA polymerase sigma-70 region 2" evidence="7">
    <location>
        <begin position="57"/>
        <end position="123"/>
    </location>
</feature>
<dbReference type="SUPFAM" id="SSF88946">
    <property type="entry name" value="Sigma2 domain of RNA polymerase sigma factors"/>
    <property type="match status" value="1"/>
</dbReference>
<dbReference type="InterPro" id="IPR050239">
    <property type="entry name" value="Sigma-70_RNA_pol_init_factors"/>
</dbReference>
<dbReference type="InterPro" id="IPR013324">
    <property type="entry name" value="RNA_pol_sigma_r3/r4-like"/>
</dbReference>
<keyword evidence="4" id="KW-0238">DNA-binding</keyword>
<dbReference type="AlphaFoldDB" id="A0AAD3SGF7"/>
<evidence type="ECO:0000256" key="2">
    <source>
        <dbReference type="ARBA" id="ARBA00023015"/>
    </source>
</evidence>
<name>A0AAD3SGF7_NEPGR</name>
<organism evidence="8 9">
    <name type="scientific">Nepenthes gracilis</name>
    <name type="common">Slender pitcher plant</name>
    <dbReference type="NCBI Taxonomy" id="150966"/>
    <lineage>
        <taxon>Eukaryota</taxon>
        <taxon>Viridiplantae</taxon>
        <taxon>Streptophyta</taxon>
        <taxon>Embryophyta</taxon>
        <taxon>Tracheophyta</taxon>
        <taxon>Spermatophyta</taxon>
        <taxon>Magnoliopsida</taxon>
        <taxon>eudicotyledons</taxon>
        <taxon>Gunneridae</taxon>
        <taxon>Pentapetalae</taxon>
        <taxon>Caryophyllales</taxon>
        <taxon>Nepenthaceae</taxon>
        <taxon>Nepenthes</taxon>
    </lineage>
</organism>
<dbReference type="Proteomes" id="UP001279734">
    <property type="component" value="Unassembled WGS sequence"/>
</dbReference>
<evidence type="ECO:0000313" key="9">
    <source>
        <dbReference type="Proteomes" id="UP001279734"/>
    </source>
</evidence>
<keyword evidence="9" id="KW-1185">Reference proteome</keyword>
<reference evidence="8" key="1">
    <citation type="submission" date="2023-05" db="EMBL/GenBank/DDBJ databases">
        <title>Nepenthes gracilis genome sequencing.</title>
        <authorList>
            <person name="Fukushima K."/>
        </authorList>
    </citation>
    <scope>NUCLEOTIDE SEQUENCE</scope>
    <source>
        <strain evidence="8">SING2019-196</strain>
    </source>
</reference>
<dbReference type="PANTHER" id="PTHR30603:SF13">
    <property type="entry name" value="RNA POLYMERASE SIGMA FACTOR SIGC"/>
    <property type="match status" value="1"/>
</dbReference>
<dbReference type="GO" id="GO:0003677">
    <property type="term" value="F:DNA binding"/>
    <property type="evidence" value="ECO:0007669"/>
    <property type="project" value="UniProtKB-KW"/>
</dbReference>
<comment type="caution">
    <text evidence="8">The sequence shown here is derived from an EMBL/GenBank/DDBJ whole genome shotgun (WGS) entry which is preliminary data.</text>
</comment>
<dbReference type="InterPro" id="IPR007627">
    <property type="entry name" value="RNA_pol_sigma70_r2"/>
</dbReference>
<dbReference type="Pfam" id="PF04542">
    <property type="entry name" value="Sigma70_r2"/>
    <property type="match status" value="1"/>
</dbReference>
<keyword evidence="2" id="KW-0805">Transcription regulation</keyword>
<comment type="similarity">
    <text evidence="1">Belongs to the sigma-70 factor family.</text>
</comment>
<evidence type="ECO:0000256" key="1">
    <source>
        <dbReference type="ARBA" id="ARBA00007788"/>
    </source>
</evidence>
<dbReference type="InterPro" id="IPR014284">
    <property type="entry name" value="RNA_pol_sigma-70_dom"/>
</dbReference>